<reference evidence="4" key="2">
    <citation type="submission" date="2025-08" db="UniProtKB">
        <authorList>
            <consortium name="RefSeq"/>
        </authorList>
    </citation>
    <scope>IDENTIFICATION</scope>
    <source>
        <tissue evidence="4">Seedling</tissue>
    </source>
</reference>
<dbReference type="InterPro" id="IPR036249">
    <property type="entry name" value="Thioredoxin-like_sf"/>
</dbReference>
<evidence type="ECO:0000313" key="3">
    <source>
        <dbReference type="Proteomes" id="UP001652623"/>
    </source>
</evidence>
<dbReference type="InterPro" id="IPR013766">
    <property type="entry name" value="Thioredoxin_domain"/>
</dbReference>
<feature type="domain" description="Thioredoxin" evidence="2">
    <location>
        <begin position="23"/>
        <end position="182"/>
    </location>
</feature>
<evidence type="ECO:0000313" key="4">
    <source>
        <dbReference type="RefSeq" id="XP_015891020.2"/>
    </source>
</evidence>
<dbReference type="PROSITE" id="PS51352">
    <property type="entry name" value="THIOREDOXIN_2"/>
    <property type="match status" value="1"/>
</dbReference>
<name>A0A6P4A8Z0_ZIZJJ</name>
<reference evidence="3" key="1">
    <citation type="submission" date="2025-05" db="UniProtKB">
        <authorList>
            <consortium name="RefSeq"/>
        </authorList>
    </citation>
    <scope>NUCLEOTIDE SEQUENCE [LARGE SCALE GENOMIC DNA]</scope>
</reference>
<dbReference type="Proteomes" id="UP001652623">
    <property type="component" value="Chromosome 1"/>
</dbReference>
<dbReference type="InParanoid" id="A0A6P4A8Z0"/>
<dbReference type="CDD" id="cd02947">
    <property type="entry name" value="TRX_family"/>
    <property type="match status" value="1"/>
</dbReference>
<proteinExistence type="predicted"/>
<dbReference type="GeneID" id="107425524"/>
<dbReference type="PANTHER" id="PTHR46115">
    <property type="entry name" value="THIOREDOXIN-LIKE PROTEIN 1"/>
    <property type="match status" value="1"/>
</dbReference>
<organism evidence="3 4">
    <name type="scientific">Ziziphus jujuba</name>
    <name type="common">Chinese jujube</name>
    <name type="synonym">Ziziphus sativa</name>
    <dbReference type="NCBI Taxonomy" id="326968"/>
    <lineage>
        <taxon>Eukaryota</taxon>
        <taxon>Viridiplantae</taxon>
        <taxon>Streptophyta</taxon>
        <taxon>Embryophyta</taxon>
        <taxon>Tracheophyta</taxon>
        <taxon>Spermatophyta</taxon>
        <taxon>Magnoliopsida</taxon>
        <taxon>eudicotyledons</taxon>
        <taxon>Gunneridae</taxon>
        <taxon>Pentapetalae</taxon>
        <taxon>rosids</taxon>
        <taxon>fabids</taxon>
        <taxon>Rosales</taxon>
        <taxon>Rhamnaceae</taxon>
        <taxon>Paliureae</taxon>
        <taxon>Ziziphus</taxon>
    </lineage>
</organism>
<dbReference type="Pfam" id="PF00085">
    <property type="entry name" value="Thioredoxin"/>
    <property type="match status" value="1"/>
</dbReference>
<dbReference type="FunCoup" id="A0A6P4A8Z0">
    <property type="interactions" value="1392"/>
</dbReference>
<keyword evidence="3" id="KW-1185">Reference proteome</keyword>
<dbReference type="SUPFAM" id="SSF52833">
    <property type="entry name" value="Thioredoxin-like"/>
    <property type="match status" value="1"/>
</dbReference>
<gene>
    <name evidence="4" type="primary">LOC107425524</name>
</gene>
<protein>
    <submittedName>
        <fullName evidence="4">Thioredoxin O1, mitochondrial</fullName>
    </submittedName>
</protein>
<dbReference type="AlphaFoldDB" id="A0A6P4A8Z0"/>
<dbReference type="KEGG" id="zju:107425524"/>
<evidence type="ECO:0000259" key="2">
    <source>
        <dbReference type="PROSITE" id="PS51352"/>
    </source>
</evidence>
<evidence type="ECO:0000256" key="1">
    <source>
        <dbReference type="ARBA" id="ARBA00023157"/>
    </source>
</evidence>
<dbReference type="Gene3D" id="3.40.30.10">
    <property type="entry name" value="Glutaredoxin"/>
    <property type="match status" value="1"/>
</dbReference>
<accession>A0A6P4A8Z0</accession>
<dbReference type="RefSeq" id="XP_015891020.2">
    <property type="nucleotide sequence ID" value="XM_016035534.4"/>
</dbReference>
<keyword evidence="1" id="KW-1015">Disulfide bond</keyword>
<sequence length="182" mass="19890">MARNPVAAVRQLVRNGRKLYAPSRILHPLRSTSVQTTSPPIQSSIKPFSVNLHFSDLPFLQNRSLASSSGPSNIVLIKSEEGFKTAISKAQDGSSPAIFYFTAVWCGPCRVISPLIEELSGQYPHVTTYKVDVDEEGLGNTLSLLNITSVPTFHFFQNGKKAAEVVGADAARLKNTIENLYK</sequence>